<dbReference type="GO" id="GO:0022857">
    <property type="term" value="F:transmembrane transporter activity"/>
    <property type="evidence" value="ECO:0007669"/>
    <property type="project" value="InterPro"/>
</dbReference>
<feature type="transmembrane region" description="Helical" evidence="5">
    <location>
        <begin position="12"/>
        <end position="32"/>
    </location>
</feature>
<feature type="transmembrane region" description="Helical" evidence="5">
    <location>
        <begin position="75"/>
        <end position="93"/>
    </location>
</feature>
<dbReference type="Gene3D" id="1.20.1250.20">
    <property type="entry name" value="MFS general substrate transporter like domains"/>
    <property type="match status" value="2"/>
</dbReference>
<name>A0A967EXB8_9PROT</name>
<proteinExistence type="predicted"/>
<evidence type="ECO:0000259" key="6">
    <source>
        <dbReference type="PROSITE" id="PS50850"/>
    </source>
</evidence>
<dbReference type="Pfam" id="PF00083">
    <property type="entry name" value="Sugar_tr"/>
    <property type="match status" value="1"/>
</dbReference>
<evidence type="ECO:0000256" key="3">
    <source>
        <dbReference type="ARBA" id="ARBA00022989"/>
    </source>
</evidence>
<comment type="subcellular location">
    <subcellularLocation>
        <location evidence="1">Membrane</location>
    </subcellularLocation>
</comment>
<dbReference type="SUPFAM" id="SSF103473">
    <property type="entry name" value="MFS general substrate transporter"/>
    <property type="match status" value="1"/>
</dbReference>
<dbReference type="InterPro" id="IPR011701">
    <property type="entry name" value="MFS"/>
</dbReference>
<feature type="transmembrane region" description="Helical" evidence="5">
    <location>
        <begin position="330"/>
        <end position="351"/>
    </location>
</feature>
<dbReference type="InterPro" id="IPR005828">
    <property type="entry name" value="MFS_sugar_transport-like"/>
</dbReference>
<reference evidence="7" key="1">
    <citation type="submission" date="2020-03" db="EMBL/GenBank/DDBJ databases">
        <title>Genome of Pelagibius litoralis DSM 21314T.</title>
        <authorList>
            <person name="Wang G."/>
        </authorList>
    </citation>
    <scope>NUCLEOTIDE SEQUENCE</scope>
    <source>
        <strain evidence="7">DSM 21314</strain>
    </source>
</reference>
<evidence type="ECO:0000256" key="1">
    <source>
        <dbReference type="ARBA" id="ARBA00004370"/>
    </source>
</evidence>
<dbReference type="PANTHER" id="PTHR23521:SF3">
    <property type="entry name" value="MFS TRANSPORTER"/>
    <property type="match status" value="1"/>
</dbReference>
<feature type="transmembrane region" description="Helical" evidence="5">
    <location>
        <begin position="132"/>
        <end position="153"/>
    </location>
</feature>
<organism evidence="7 8">
    <name type="scientific">Pelagibius litoralis</name>
    <dbReference type="NCBI Taxonomy" id="374515"/>
    <lineage>
        <taxon>Bacteria</taxon>
        <taxon>Pseudomonadati</taxon>
        <taxon>Pseudomonadota</taxon>
        <taxon>Alphaproteobacteria</taxon>
        <taxon>Rhodospirillales</taxon>
        <taxon>Rhodovibrionaceae</taxon>
        <taxon>Pelagibius</taxon>
    </lineage>
</organism>
<feature type="transmembrane region" description="Helical" evidence="5">
    <location>
        <begin position="200"/>
        <end position="230"/>
    </location>
</feature>
<dbReference type="InterPro" id="IPR036259">
    <property type="entry name" value="MFS_trans_sf"/>
</dbReference>
<evidence type="ECO:0000256" key="4">
    <source>
        <dbReference type="ARBA" id="ARBA00023136"/>
    </source>
</evidence>
<keyword evidence="2 5" id="KW-0812">Transmembrane</keyword>
<feature type="domain" description="Major facilitator superfamily (MFS) profile" evidence="6">
    <location>
        <begin position="200"/>
        <end position="415"/>
    </location>
</feature>
<keyword evidence="4 5" id="KW-0472">Membrane</keyword>
<feature type="transmembrane region" description="Helical" evidence="5">
    <location>
        <begin position="297"/>
        <end position="318"/>
    </location>
</feature>
<accession>A0A967EXB8</accession>
<dbReference type="InterPro" id="IPR047200">
    <property type="entry name" value="MFS_YcaD-like"/>
</dbReference>
<feature type="transmembrane region" description="Helical" evidence="5">
    <location>
        <begin position="236"/>
        <end position="258"/>
    </location>
</feature>
<dbReference type="EMBL" id="JAAQPH010000005">
    <property type="protein sequence ID" value="NIA68735.1"/>
    <property type="molecule type" value="Genomic_DNA"/>
</dbReference>
<dbReference type="CDD" id="cd17477">
    <property type="entry name" value="MFS_YcaD_like"/>
    <property type="match status" value="1"/>
</dbReference>
<keyword evidence="8" id="KW-1185">Reference proteome</keyword>
<feature type="transmembrane region" description="Helical" evidence="5">
    <location>
        <begin position="265"/>
        <end position="285"/>
    </location>
</feature>
<dbReference type="Proteomes" id="UP000761264">
    <property type="component" value="Unassembled WGS sequence"/>
</dbReference>
<evidence type="ECO:0000313" key="8">
    <source>
        <dbReference type="Proteomes" id="UP000761264"/>
    </source>
</evidence>
<dbReference type="AlphaFoldDB" id="A0A967EXB8"/>
<feature type="transmembrane region" description="Helical" evidence="5">
    <location>
        <begin position="357"/>
        <end position="380"/>
    </location>
</feature>
<evidence type="ECO:0000256" key="2">
    <source>
        <dbReference type="ARBA" id="ARBA00022692"/>
    </source>
</evidence>
<comment type="caution">
    <text evidence="7">The sequence shown here is derived from an EMBL/GenBank/DDBJ whole genome shotgun (WGS) entry which is preliminary data.</text>
</comment>
<keyword evidence="3 5" id="KW-1133">Transmembrane helix</keyword>
<dbReference type="PANTHER" id="PTHR23521">
    <property type="entry name" value="TRANSPORTER MFS SUPERFAMILY"/>
    <property type="match status" value="1"/>
</dbReference>
<evidence type="ECO:0000256" key="5">
    <source>
        <dbReference type="SAM" id="Phobius"/>
    </source>
</evidence>
<dbReference type="PROSITE" id="PS50850">
    <property type="entry name" value="MFS"/>
    <property type="match status" value="1"/>
</dbReference>
<gene>
    <name evidence="7" type="ORF">HBA54_09045</name>
</gene>
<feature type="transmembrane region" description="Helical" evidence="5">
    <location>
        <begin position="159"/>
        <end position="179"/>
    </location>
</feature>
<sequence length="415" mass="43255">MLRRAILESWPLFLGMLLLMVSNGLMVTLVTLRATDLGFTQTEITFMQSAYPLAALFGCIAAPKIVAAVGHIRSFGALASLCSIAALVHMVTADPYSWAAMRGLAGFCFPGLYVVAESWLNGRADNHTRAALLSVYFITQTGGAALGQFLLYLPDSQGTLLFVIVSVLISLSLVPMLLSARQSQSFEEPARLSVRELFRISPLGLSVGFLNGLSQGAFYVGLGLFGIALGLPGDQVGLLVAAGTLGGMLAQFPLGALSDRIDRRLVIAGAAGLAFLASLAVGFGSEMADKTIATSGWLFAAVGLVGAFMLPLYSLGVAHCNDRLAPAQMVAASGALVLVMNFGIFLGPLAGGLSITYLGAPALFFCLAILQAATALLALYRLALGEKRAEDTGTALPVGHAATPVASRLNPEARE</sequence>
<evidence type="ECO:0000313" key="7">
    <source>
        <dbReference type="EMBL" id="NIA68735.1"/>
    </source>
</evidence>
<dbReference type="InterPro" id="IPR020846">
    <property type="entry name" value="MFS_dom"/>
</dbReference>
<feature type="transmembrane region" description="Helical" evidence="5">
    <location>
        <begin position="99"/>
        <end position="120"/>
    </location>
</feature>
<dbReference type="Pfam" id="PF07690">
    <property type="entry name" value="MFS_1"/>
    <property type="match status" value="1"/>
</dbReference>
<dbReference type="GO" id="GO:0005886">
    <property type="term" value="C:plasma membrane"/>
    <property type="evidence" value="ECO:0007669"/>
    <property type="project" value="TreeGrafter"/>
</dbReference>
<protein>
    <submittedName>
        <fullName evidence="7">MFS transporter</fullName>
    </submittedName>
</protein>
<feature type="transmembrane region" description="Helical" evidence="5">
    <location>
        <begin position="44"/>
        <end position="63"/>
    </location>
</feature>
<dbReference type="RefSeq" id="WP_167223608.1">
    <property type="nucleotide sequence ID" value="NZ_JAAQPH010000005.1"/>
</dbReference>